<feature type="region of interest" description="Disordered" evidence="4">
    <location>
        <begin position="286"/>
        <end position="320"/>
    </location>
</feature>
<dbReference type="PANTHER" id="PTHR44227">
    <property type="match status" value="1"/>
</dbReference>
<feature type="repeat" description="TPR" evidence="3">
    <location>
        <begin position="155"/>
        <end position="188"/>
    </location>
</feature>
<evidence type="ECO:0000256" key="2">
    <source>
        <dbReference type="ARBA" id="ARBA00022803"/>
    </source>
</evidence>
<reference evidence="5 6" key="1">
    <citation type="submission" date="2019-02" db="EMBL/GenBank/DDBJ databases">
        <title>Deep-cultivation of Planctomycetes and their phenomic and genomic characterization uncovers novel biology.</title>
        <authorList>
            <person name="Wiegand S."/>
            <person name="Jogler M."/>
            <person name="Boedeker C."/>
            <person name="Pinto D."/>
            <person name="Vollmers J."/>
            <person name="Rivas-Marin E."/>
            <person name="Kohn T."/>
            <person name="Peeters S.H."/>
            <person name="Heuer A."/>
            <person name="Rast P."/>
            <person name="Oberbeckmann S."/>
            <person name="Bunk B."/>
            <person name="Jeske O."/>
            <person name="Meyerdierks A."/>
            <person name="Storesund J.E."/>
            <person name="Kallscheuer N."/>
            <person name="Luecker S."/>
            <person name="Lage O.M."/>
            <person name="Pohl T."/>
            <person name="Merkel B.J."/>
            <person name="Hornburger P."/>
            <person name="Mueller R.-W."/>
            <person name="Bruemmer F."/>
            <person name="Labrenz M."/>
            <person name="Spormann A.M."/>
            <person name="Op Den Camp H."/>
            <person name="Overmann J."/>
            <person name="Amann R."/>
            <person name="Jetten M.S.M."/>
            <person name="Mascher T."/>
            <person name="Medema M.H."/>
            <person name="Devos D.P."/>
            <person name="Kaster A.-K."/>
            <person name="Ovreas L."/>
            <person name="Rohde M."/>
            <person name="Galperin M.Y."/>
            <person name="Jogler C."/>
        </authorList>
    </citation>
    <scope>NUCLEOTIDE SEQUENCE [LARGE SCALE GENOMIC DNA]</scope>
    <source>
        <strain evidence="5 6">V7</strain>
    </source>
</reference>
<evidence type="ECO:0000313" key="6">
    <source>
        <dbReference type="Proteomes" id="UP000316476"/>
    </source>
</evidence>
<gene>
    <name evidence="5" type="primary">yrrB</name>
    <name evidence="5" type="ORF">V7x_54410</name>
</gene>
<dbReference type="Pfam" id="PF00515">
    <property type="entry name" value="TPR_1"/>
    <property type="match status" value="1"/>
</dbReference>
<dbReference type="Proteomes" id="UP000316476">
    <property type="component" value="Unassembled WGS sequence"/>
</dbReference>
<dbReference type="SUPFAM" id="SSF48452">
    <property type="entry name" value="TPR-like"/>
    <property type="match status" value="1"/>
</dbReference>
<dbReference type="PANTHER" id="PTHR44227:SF3">
    <property type="entry name" value="PROTEIN O-MANNOSYL-TRANSFERASE TMTC4"/>
    <property type="match status" value="1"/>
</dbReference>
<evidence type="ECO:0000256" key="4">
    <source>
        <dbReference type="SAM" id="MobiDB-lite"/>
    </source>
</evidence>
<dbReference type="Pfam" id="PF13432">
    <property type="entry name" value="TPR_16"/>
    <property type="match status" value="1"/>
</dbReference>
<feature type="repeat" description="TPR" evidence="3">
    <location>
        <begin position="121"/>
        <end position="154"/>
    </location>
</feature>
<dbReference type="AlphaFoldDB" id="A0A5C6FFV1"/>
<dbReference type="InterPro" id="IPR011990">
    <property type="entry name" value="TPR-like_helical_dom_sf"/>
</dbReference>
<feature type="repeat" description="TPR" evidence="3">
    <location>
        <begin position="87"/>
        <end position="120"/>
    </location>
</feature>
<feature type="region of interest" description="Disordered" evidence="4">
    <location>
        <begin position="1"/>
        <end position="22"/>
    </location>
</feature>
<organism evidence="5 6">
    <name type="scientific">Crateriforma conspicua</name>
    <dbReference type="NCBI Taxonomy" id="2527996"/>
    <lineage>
        <taxon>Bacteria</taxon>
        <taxon>Pseudomonadati</taxon>
        <taxon>Planctomycetota</taxon>
        <taxon>Planctomycetia</taxon>
        <taxon>Planctomycetales</taxon>
        <taxon>Planctomycetaceae</taxon>
        <taxon>Crateriforma</taxon>
    </lineage>
</organism>
<keyword evidence="2 3" id="KW-0802">TPR repeat</keyword>
<dbReference type="GO" id="GO:0035269">
    <property type="term" value="P:protein O-linked glycosylation via mannose"/>
    <property type="evidence" value="ECO:0007669"/>
    <property type="project" value="TreeGrafter"/>
</dbReference>
<feature type="compositionally biased region" description="Polar residues" evidence="4">
    <location>
        <begin position="1"/>
        <end position="19"/>
    </location>
</feature>
<dbReference type="PROSITE" id="PS50293">
    <property type="entry name" value="TPR_REGION"/>
    <property type="match status" value="1"/>
</dbReference>
<dbReference type="EMBL" id="SJPZ01000004">
    <property type="protein sequence ID" value="TWU59667.1"/>
    <property type="molecule type" value="Genomic_DNA"/>
</dbReference>
<dbReference type="Gene3D" id="1.25.40.10">
    <property type="entry name" value="Tetratricopeptide repeat domain"/>
    <property type="match status" value="2"/>
</dbReference>
<evidence type="ECO:0000313" key="5">
    <source>
        <dbReference type="EMBL" id="TWU59667.1"/>
    </source>
</evidence>
<dbReference type="SMART" id="SM00028">
    <property type="entry name" value="TPR"/>
    <property type="match status" value="8"/>
</dbReference>
<evidence type="ECO:0000256" key="3">
    <source>
        <dbReference type="PROSITE-ProRule" id="PRU00339"/>
    </source>
</evidence>
<dbReference type="GO" id="GO:0030968">
    <property type="term" value="P:endoplasmic reticulum unfolded protein response"/>
    <property type="evidence" value="ECO:0007669"/>
    <property type="project" value="TreeGrafter"/>
</dbReference>
<accession>A0A5C6FFV1</accession>
<dbReference type="SUPFAM" id="SSF53756">
    <property type="entry name" value="UDP-Glycosyltransferase/glycogen phosphorylase"/>
    <property type="match status" value="1"/>
</dbReference>
<dbReference type="PROSITE" id="PS50005">
    <property type="entry name" value="TPR"/>
    <property type="match status" value="3"/>
</dbReference>
<proteinExistence type="predicted"/>
<sequence>MQPPSHATKSPSSVPNPIESSDLAAAYEQHRRGDLDAAEAAYRRLIERRPDAIQPVQLLGALLVQTDRPGEAVTWIRKAIELQPTVAEYHVNLGSAYSRLKNYPEAITAYRAAIRLRSNYVDAYRNLGSVLVKSRRFEDAIEPLSKAHDLDPTHRQTVLRLARAYLRAGQAENAMACFDAVVKQHPNDEPALLGLAQSLLNVDDASPRLLDLWKRLSELRPDDHRVWLNLSSAALKNRQPRLARDAVERSLELCPGFGPALCQLGIVESSEGRFESAETHLRKALATSDELGDPVDNESSARSVSSGGSTEGDQDGEHDFVDSASRELGNVLAILGRTDEALRIWKDTLAAKPDDVDLRLNIGFVQLSNEDLRNGFEAYELRCQTKNAPRTFDRPRWDGSHQPDKHLLVHCEQGLGDQLHFVRFLKDAAERVAAVTLLSHRPLTEMMQVSDSIDPLGFDHLEADGDPIARFDLHLPLMSLPHVLNVTIDRLADRIPYLHSDPSRVDSWRRKLESVFDDGIRIGIAWQGNPDFVNDHQRSFHLRELDPIARLDCTEIVSLQKGAATDQVRQVDFEIQTLEGLDEEAPFLDSSAVMQQLDLVVTSDSAIAHLSGALGVRTWLALPFNSEWRWFRGRTDSPWYPSMTLFRQPSPGDWKSVFQAMATRLEQGLDQPADATSAS</sequence>
<keyword evidence="1" id="KW-0677">Repeat</keyword>
<comment type="caution">
    <text evidence="5">The sequence shown here is derived from an EMBL/GenBank/DDBJ whole genome shotgun (WGS) entry which is preliminary data.</text>
</comment>
<dbReference type="Gene3D" id="3.40.50.2000">
    <property type="entry name" value="Glycogen Phosphorylase B"/>
    <property type="match status" value="1"/>
</dbReference>
<dbReference type="InterPro" id="IPR019734">
    <property type="entry name" value="TPR_rpt"/>
</dbReference>
<dbReference type="GO" id="GO:0000030">
    <property type="term" value="F:mannosyltransferase activity"/>
    <property type="evidence" value="ECO:0007669"/>
    <property type="project" value="TreeGrafter"/>
</dbReference>
<evidence type="ECO:0000256" key="1">
    <source>
        <dbReference type="ARBA" id="ARBA00022737"/>
    </source>
</evidence>
<dbReference type="InterPro" id="IPR052346">
    <property type="entry name" value="O-mannosyl-transferase_TMTC"/>
</dbReference>
<protein>
    <submittedName>
        <fullName evidence="5">TPR repeat-containing protein YrrB</fullName>
    </submittedName>
</protein>
<name>A0A5C6FFV1_9PLAN</name>
<dbReference type="Pfam" id="PF14559">
    <property type="entry name" value="TPR_19"/>
    <property type="match status" value="1"/>
</dbReference>